<dbReference type="Pfam" id="PF02656">
    <property type="entry name" value="DUF202"/>
    <property type="match status" value="1"/>
</dbReference>
<dbReference type="AlphaFoldDB" id="A0A9P6G354"/>
<feature type="compositionally biased region" description="Low complexity" evidence="5">
    <location>
        <begin position="273"/>
        <end position="290"/>
    </location>
</feature>
<name>A0A9P6G354_9FUNG</name>
<feature type="transmembrane region" description="Helical" evidence="6">
    <location>
        <begin position="437"/>
        <end position="460"/>
    </location>
</feature>
<gene>
    <name evidence="8" type="ORF">BGW38_008427</name>
</gene>
<keyword evidence="9" id="KW-1185">Reference proteome</keyword>
<feature type="compositionally biased region" description="Low complexity" evidence="5">
    <location>
        <begin position="49"/>
        <end position="61"/>
    </location>
</feature>
<feature type="compositionally biased region" description="Low complexity" evidence="5">
    <location>
        <begin position="101"/>
        <end position="112"/>
    </location>
</feature>
<feature type="compositionally biased region" description="Low complexity" evidence="5">
    <location>
        <begin position="222"/>
        <end position="251"/>
    </location>
</feature>
<dbReference type="PANTHER" id="PTHR46140:SF1">
    <property type="entry name" value="VACUOLAR TRANSPORTER CHAPERONE COMPLEX SUBUNIT 4-RELATED"/>
    <property type="match status" value="1"/>
</dbReference>
<feature type="domain" description="DUF202" evidence="7">
    <location>
        <begin position="388"/>
        <end position="464"/>
    </location>
</feature>
<evidence type="ECO:0000313" key="9">
    <source>
        <dbReference type="Proteomes" id="UP000780801"/>
    </source>
</evidence>
<feature type="region of interest" description="Disordered" evidence="5">
    <location>
        <begin position="49"/>
        <end position="377"/>
    </location>
</feature>
<evidence type="ECO:0000256" key="4">
    <source>
        <dbReference type="ARBA" id="ARBA00023136"/>
    </source>
</evidence>
<evidence type="ECO:0000256" key="6">
    <source>
        <dbReference type="SAM" id="Phobius"/>
    </source>
</evidence>
<dbReference type="EMBL" id="JAABOA010000058">
    <property type="protein sequence ID" value="KAF9586217.1"/>
    <property type="molecule type" value="Genomic_DNA"/>
</dbReference>
<feature type="transmembrane region" description="Helical" evidence="6">
    <location>
        <begin position="480"/>
        <end position="501"/>
    </location>
</feature>
<feature type="transmembrane region" description="Helical" evidence="6">
    <location>
        <begin position="397"/>
        <end position="417"/>
    </location>
</feature>
<evidence type="ECO:0000256" key="2">
    <source>
        <dbReference type="ARBA" id="ARBA00022692"/>
    </source>
</evidence>
<dbReference type="Proteomes" id="UP000780801">
    <property type="component" value="Unassembled WGS sequence"/>
</dbReference>
<organism evidence="8 9">
    <name type="scientific">Lunasporangiospora selenospora</name>
    <dbReference type="NCBI Taxonomy" id="979761"/>
    <lineage>
        <taxon>Eukaryota</taxon>
        <taxon>Fungi</taxon>
        <taxon>Fungi incertae sedis</taxon>
        <taxon>Mucoromycota</taxon>
        <taxon>Mortierellomycotina</taxon>
        <taxon>Mortierellomycetes</taxon>
        <taxon>Mortierellales</taxon>
        <taxon>Mortierellaceae</taxon>
        <taxon>Lunasporangiospora</taxon>
    </lineage>
</organism>
<feature type="compositionally biased region" description="Polar residues" evidence="5">
    <location>
        <begin position="71"/>
        <end position="87"/>
    </location>
</feature>
<reference evidence="8" key="1">
    <citation type="journal article" date="2020" name="Fungal Divers.">
        <title>Resolving the Mortierellaceae phylogeny through synthesis of multi-gene phylogenetics and phylogenomics.</title>
        <authorList>
            <person name="Vandepol N."/>
            <person name="Liber J."/>
            <person name="Desiro A."/>
            <person name="Na H."/>
            <person name="Kennedy M."/>
            <person name="Barry K."/>
            <person name="Grigoriev I.V."/>
            <person name="Miller A.N."/>
            <person name="O'Donnell K."/>
            <person name="Stajich J.E."/>
            <person name="Bonito G."/>
        </authorList>
    </citation>
    <scope>NUCLEOTIDE SEQUENCE</scope>
    <source>
        <strain evidence="8">KOD1015</strain>
    </source>
</reference>
<feature type="compositionally biased region" description="Low complexity" evidence="5">
    <location>
        <begin position="319"/>
        <end position="335"/>
    </location>
</feature>
<feature type="region of interest" description="Disordered" evidence="5">
    <location>
        <begin position="518"/>
        <end position="633"/>
    </location>
</feature>
<keyword evidence="3 6" id="KW-1133">Transmembrane helix</keyword>
<evidence type="ECO:0000256" key="3">
    <source>
        <dbReference type="ARBA" id="ARBA00022989"/>
    </source>
</evidence>
<evidence type="ECO:0000256" key="5">
    <source>
        <dbReference type="SAM" id="MobiDB-lite"/>
    </source>
</evidence>
<comment type="subcellular location">
    <subcellularLocation>
        <location evidence="1">Endomembrane system</location>
        <topology evidence="1">Multi-pass membrane protein</topology>
    </subcellularLocation>
</comment>
<feature type="region of interest" description="Disordered" evidence="5">
    <location>
        <begin position="1"/>
        <end position="37"/>
    </location>
</feature>
<protein>
    <recommendedName>
        <fullName evidence="7">DUF202 domain-containing protein</fullName>
    </recommendedName>
</protein>
<sequence length="633" mass="68040">MDHRQPLSNKDPHSHTTVPPHGGASSSNNCQTETIIQFSDPLPTLELTSLTLSSSPTPTLSVLDEKAPTRPSDQTVDILQYLDQTRTPEPGPAQDADNRSIDSLAAPSSSSAKTVLPRQRSDSTGRRLSWKSLALGRRVSRTSTSSREQHQTQEDTEEATPRRQQGQGTAGQGTAGQVYMTYPGQENKDSNRTLMGGLHSVREDPKDPEDGGLEGLGTPKNLSPKPLTSMTTTLLPSSSPQPLSPRSTSQTVVVVPQDSENAVRPRQGSSDAGRPSSPSGGILSLSTLTRRFSKDKGSTTNGKSDLTSQTRRPSRLDRLLSLTPLSTLNTKTKSSALNSDMSPGTVTGTGGTRGNHPDTPQTPLTPGKRYVDARTEKRERKEAFKTAKTLFSNERTFIHWIKFGMLLGALAMTLLNFGSPGLQKGVDPALANAAARVGQMVGVGLMAICLLCLAYAAAVYHWRHIGVVRGMTDNRYFDRIGPTVLTLALLITYSVNVILTIQTTSMLDRNYEPTSFLNKPQPPVSIPVIQPASPPPSSPPAFDLPPLPPGSTILIDQGDDDDDEYYSPSDGEASIDTEDDGEHDSESSRLSSMHHADSKMASHKSGTISTHSSKSHAPKLHTEKSHPVKSSLA</sequence>
<dbReference type="GO" id="GO:0012505">
    <property type="term" value="C:endomembrane system"/>
    <property type="evidence" value="ECO:0007669"/>
    <property type="project" value="UniProtKB-SubCell"/>
</dbReference>
<evidence type="ECO:0000259" key="7">
    <source>
        <dbReference type="Pfam" id="PF02656"/>
    </source>
</evidence>
<feature type="compositionally biased region" description="Polar residues" evidence="5">
    <location>
        <begin position="24"/>
        <end position="37"/>
    </location>
</feature>
<feature type="compositionally biased region" description="Pro residues" evidence="5">
    <location>
        <begin position="532"/>
        <end position="549"/>
    </location>
</feature>
<feature type="compositionally biased region" description="Basic and acidic residues" evidence="5">
    <location>
        <begin position="1"/>
        <end position="14"/>
    </location>
</feature>
<comment type="caution">
    <text evidence="8">The sequence shown here is derived from an EMBL/GenBank/DDBJ whole genome shotgun (WGS) entry which is preliminary data.</text>
</comment>
<dbReference type="OrthoDB" id="2433332at2759"/>
<feature type="compositionally biased region" description="Polar residues" evidence="5">
    <location>
        <begin position="298"/>
        <end position="309"/>
    </location>
</feature>
<dbReference type="InterPro" id="IPR003807">
    <property type="entry name" value="DUF202"/>
</dbReference>
<proteinExistence type="predicted"/>
<evidence type="ECO:0000313" key="8">
    <source>
        <dbReference type="EMBL" id="KAF9586217.1"/>
    </source>
</evidence>
<keyword evidence="4 6" id="KW-0472">Membrane</keyword>
<evidence type="ECO:0000256" key="1">
    <source>
        <dbReference type="ARBA" id="ARBA00004127"/>
    </source>
</evidence>
<accession>A0A9P6G354</accession>
<dbReference type="PANTHER" id="PTHR46140">
    <property type="entry name" value="VACUOLAR TRANSPORTER CHAPERONE 1-RELATED"/>
    <property type="match status" value="1"/>
</dbReference>
<feature type="compositionally biased region" description="Acidic residues" evidence="5">
    <location>
        <begin position="573"/>
        <end position="583"/>
    </location>
</feature>
<dbReference type="InterPro" id="IPR051572">
    <property type="entry name" value="VTC_Complex_Subunit"/>
</dbReference>
<feature type="compositionally biased region" description="Basic and acidic residues" evidence="5">
    <location>
        <begin position="200"/>
        <end position="209"/>
    </location>
</feature>
<keyword evidence="2 6" id="KW-0812">Transmembrane</keyword>